<proteinExistence type="predicted"/>
<name>A0A2W4T7D0_9GAMM</name>
<organism evidence="2 3">
    <name type="scientific">Candidatus Methylumidiphilus alinenensis</name>
    <dbReference type="NCBI Taxonomy" id="2202197"/>
    <lineage>
        <taxon>Bacteria</taxon>
        <taxon>Pseudomonadati</taxon>
        <taxon>Pseudomonadota</taxon>
        <taxon>Gammaproteobacteria</taxon>
        <taxon>Methylococcales</taxon>
        <taxon>Candidatus Methylumidiphilus</taxon>
    </lineage>
</organism>
<evidence type="ECO:0000313" key="2">
    <source>
        <dbReference type="EMBL" id="PZN83230.1"/>
    </source>
</evidence>
<dbReference type="EMBL" id="QJPH01000190">
    <property type="protein sequence ID" value="PZN83230.1"/>
    <property type="molecule type" value="Genomic_DNA"/>
</dbReference>
<comment type="caution">
    <text evidence="2">The sequence shown here is derived from an EMBL/GenBank/DDBJ whole genome shotgun (WGS) entry which is preliminary data.</text>
</comment>
<sequence length="64" mass="7040">MIAETSPSATPSLSPFSRMNWISATTSLARPFMELGMSRSDIRETRPATSRSQSGAAPDSHWRQ</sequence>
<dbReference type="AlphaFoldDB" id="A0A2W4T7D0"/>
<protein>
    <submittedName>
        <fullName evidence="2">Uncharacterized protein</fullName>
    </submittedName>
</protein>
<reference evidence="2 3" key="1">
    <citation type="journal article" date="2018" name="Aquat. Microb. Ecol.">
        <title>Gammaproteobacterial methanotrophs dominate.</title>
        <authorList>
            <person name="Rissanen A.J."/>
            <person name="Saarenheimo J."/>
            <person name="Tiirola M."/>
            <person name="Peura S."/>
            <person name="Aalto S.L."/>
            <person name="Karvinen A."/>
            <person name="Nykanen H."/>
        </authorList>
    </citation>
    <scope>NUCLEOTIDE SEQUENCE [LARGE SCALE GENOMIC DNA]</scope>
    <source>
        <strain evidence="2">AMbin10</strain>
    </source>
</reference>
<evidence type="ECO:0000313" key="3">
    <source>
        <dbReference type="Proteomes" id="UP000249396"/>
    </source>
</evidence>
<gene>
    <name evidence="2" type="ORF">DM484_04880</name>
</gene>
<feature type="region of interest" description="Disordered" evidence="1">
    <location>
        <begin position="38"/>
        <end position="64"/>
    </location>
</feature>
<dbReference type="Proteomes" id="UP000249396">
    <property type="component" value="Unassembled WGS sequence"/>
</dbReference>
<evidence type="ECO:0000256" key="1">
    <source>
        <dbReference type="SAM" id="MobiDB-lite"/>
    </source>
</evidence>
<accession>A0A2W4T7D0</accession>